<dbReference type="AlphaFoldDB" id="A0A7W9U6E2"/>
<feature type="modified residue" description="4-aspartylphosphate" evidence="2">
    <location>
        <position position="52"/>
    </location>
</feature>
<keyword evidence="4" id="KW-0808">Transferase</keyword>
<dbReference type="Gene3D" id="3.40.50.2300">
    <property type="match status" value="2"/>
</dbReference>
<name>A0A7W9U6E2_9BURK</name>
<dbReference type="SMART" id="SM00448">
    <property type="entry name" value="REC"/>
    <property type="match status" value="2"/>
</dbReference>
<dbReference type="PROSITE" id="PS50110">
    <property type="entry name" value="RESPONSE_REGULATORY"/>
    <property type="match status" value="2"/>
</dbReference>
<reference evidence="4 5" key="1">
    <citation type="submission" date="2020-08" db="EMBL/GenBank/DDBJ databases">
        <title>The Agave Microbiome: Exploring the role of microbial communities in plant adaptations to desert environments.</title>
        <authorList>
            <person name="Partida-Martinez L.P."/>
        </authorList>
    </citation>
    <scope>NUCLEOTIDE SEQUENCE [LARGE SCALE GENOMIC DNA]</scope>
    <source>
        <strain evidence="4 5">AT3.2</strain>
    </source>
</reference>
<feature type="modified residue" description="4-aspartylphosphate" evidence="2">
    <location>
        <position position="218"/>
    </location>
</feature>
<dbReference type="PANTHER" id="PTHR44591">
    <property type="entry name" value="STRESS RESPONSE REGULATOR PROTEIN 1"/>
    <property type="match status" value="1"/>
</dbReference>
<feature type="domain" description="Response regulatory" evidence="3">
    <location>
        <begin position="169"/>
        <end position="284"/>
    </location>
</feature>
<keyword evidence="1 2" id="KW-0597">Phosphoprotein</keyword>
<comment type="caution">
    <text evidence="4">The sequence shown here is derived from an EMBL/GenBank/DDBJ whole genome shotgun (WGS) entry which is preliminary data.</text>
</comment>
<evidence type="ECO:0000256" key="2">
    <source>
        <dbReference type="PROSITE-ProRule" id="PRU00169"/>
    </source>
</evidence>
<evidence type="ECO:0000313" key="5">
    <source>
        <dbReference type="Proteomes" id="UP000540787"/>
    </source>
</evidence>
<dbReference type="InterPro" id="IPR011006">
    <property type="entry name" value="CheY-like_superfamily"/>
</dbReference>
<dbReference type="RefSeq" id="WP_183550749.1">
    <property type="nucleotide sequence ID" value="NZ_JACHBX010000001.1"/>
</dbReference>
<dbReference type="EMBL" id="JACHBX010000001">
    <property type="protein sequence ID" value="MBB6132477.1"/>
    <property type="molecule type" value="Genomic_DNA"/>
</dbReference>
<dbReference type="PANTHER" id="PTHR44591:SF3">
    <property type="entry name" value="RESPONSE REGULATORY DOMAIN-CONTAINING PROTEIN"/>
    <property type="match status" value="1"/>
</dbReference>
<organism evidence="4 5">
    <name type="scientific">Massilia aurea</name>
    <dbReference type="NCBI Taxonomy" id="373040"/>
    <lineage>
        <taxon>Bacteria</taxon>
        <taxon>Pseudomonadati</taxon>
        <taxon>Pseudomonadota</taxon>
        <taxon>Betaproteobacteria</taxon>
        <taxon>Burkholderiales</taxon>
        <taxon>Oxalobacteraceae</taxon>
        <taxon>Telluria group</taxon>
        <taxon>Massilia</taxon>
    </lineage>
</organism>
<proteinExistence type="predicted"/>
<dbReference type="SUPFAM" id="SSF52172">
    <property type="entry name" value="CheY-like"/>
    <property type="match status" value="2"/>
</dbReference>
<accession>A0A7W9U6E2</accession>
<dbReference type="InterPro" id="IPR050595">
    <property type="entry name" value="Bact_response_regulator"/>
</dbReference>
<dbReference type="InterPro" id="IPR001789">
    <property type="entry name" value="Sig_transdc_resp-reg_receiver"/>
</dbReference>
<protein>
    <submittedName>
        <fullName evidence="4">Two-component system cell cycle response regulator</fullName>
        <ecNumber evidence="4">2.7.7.65</ecNumber>
    </submittedName>
</protein>
<dbReference type="Pfam" id="PF00072">
    <property type="entry name" value="Response_reg"/>
    <property type="match status" value="2"/>
</dbReference>
<dbReference type="GO" id="GO:0000160">
    <property type="term" value="P:phosphorelay signal transduction system"/>
    <property type="evidence" value="ECO:0007669"/>
    <property type="project" value="InterPro"/>
</dbReference>
<dbReference type="GO" id="GO:0052621">
    <property type="term" value="F:diguanylate cyclase activity"/>
    <property type="evidence" value="ECO:0007669"/>
    <property type="project" value="UniProtKB-EC"/>
</dbReference>
<keyword evidence="5" id="KW-1185">Reference proteome</keyword>
<evidence type="ECO:0000259" key="3">
    <source>
        <dbReference type="PROSITE" id="PS50110"/>
    </source>
</evidence>
<sequence>MARILIIEDNPANIELMSFLLSAYGHAPLSAADGPRGVAAARSERPDLIACDVNLPGMDGFAVLAELKGDPALAGVPILAVTALAMTGDREKVLAAGFDGYISKPIEPESFVAELEAFLTSTPAPASAPAAPAAPAAAATAPVTAMAANDATANDAMATAVTPATGARTLLLVDDDRFMLGVLNDMLIGQPYRVLSACSGEEALQVLSHEPVEVILCDQAMPGMRGTEVLAEAAARYPKTVRLMLSGQPDLTDIEAAIKSGVADGHYIKPLGARALREQLDEAFRLQSARGTG</sequence>
<dbReference type="Proteomes" id="UP000540787">
    <property type="component" value="Unassembled WGS sequence"/>
</dbReference>
<gene>
    <name evidence="4" type="ORF">HD842_000588</name>
</gene>
<feature type="domain" description="Response regulatory" evidence="3">
    <location>
        <begin position="3"/>
        <end position="119"/>
    </location>
</feature>
<keyword evidence="4" id="KW-0548">Nucleotidyltransferase</keyword>
<evidence type="ECO:0000313" key="4">
    <source>
        <dbReference type="EMBL" id="MBB6132477.1"/>
    </source>
</evidence>
<dbReference type="EC" id="2.7.7.65" evidence="4"/>
<evidence type="ECO:0000256" key="1">
    <source>
        <dbReference type="ARBA" id="ARBA00022553"/>
    </source>
</evidence>